<dbReference type="Proteomes" id="UP001280121">
    <property type="component" value="Unassembled WGS sequence"/>
</dbReference>
<dbReference type="InterPro" id="IPR042885">
    <property type="entry name" value="HIPP47/16"/>
</dbReference>
<dbReference type="PANTHER" id="PTHR46932">
    <property type="entry name" value="HEAVY METAL-ASSOCIATED ISOPRENYLATED PLANT PROTEIN 47"/>
    <property type="match status" value="1"/>
</dbReference>
<dbReference type="AlphaFoldDB" id="A0AAD9TQG8"/>
<dbReference type="Gene3D" id="3.30.70.100">
    <property type="match status" value="1"/>
</dbReference>
<name>A0AAD9TQG8_9ROSI</name>
<reference evidence="1" key="1">
    <citation type="journal article" date="2023" name="Plant J.">
        <title>Genome sequences and population genomics provide insights into the demographic history, inbreeding, and mutation load of two 'living fossil' tree species of Dipteronia.</title>
        <authorList>
            <person name="Feng Y."/>
            <person name="Comes H.P."/>
            <person name="Chen J."/>
            <person name="Zhu S."/>
            <person name="Lu R."/>
            <person name="Zhang X."/>
            <person name="Li P."/>
            <person name="Qiu J."/>
            <person name="Olsen K.M."/>
            <person name="Qiu Y."/>
        </authorList>
    </citation>
    <scope>NUCLEOTIDE SEQUENCE</scope>
    <source>
        <strain evidence="1">KIB01</strain>
    </source>
</reference>
<protein>
    <recommendedName>
        <fullName evidence="3">HMA domain-containing protein</fullName>
    </recommendedName>
</protein>
<accession>A0AAD9TQG8</accession>
<keyword evidence="2" id="KW-1185">Reference proteome</keyword>
<evidence type="ECO:0008006" key="3">
    <source>
        <dbReference type="Google" id="ProtNLM"/>
    </source>
</evidence>
<gene>
    <name evidence="1" type="ORF">Ddye_027718</name>
</gene>
<organism evidence="1 2">
    <name type="scientific">Dipteronia dyeriana</name>
    <dbReference type="NCBI Taxonomy" id="168575"/>
    <lineage>
        <taxon>Eukaryota</taxon>
        <taxon>Viridiplantae</taxon>
        <taxon>Streptophyta</taxon>
        <taxon>Embryophyta</taxon>
        <taxon>Tracheophyta</taxon>
        <taxon>Spermatophyta</taxon>
        <taxon>Magnoliopsida</taxon>
        <taxon>eudicotyledons</taxon>
        <taxon>Gunneridae</taxon>
        <taxon>Pentapetalae</taxon>
        <taxon>rosids</taxon>
        <taxon>malvids</taxon>
        <taxon>Sapindales</taxon>
        <taxon>Sapindaceae</taxon>
        <taxon>Hippocastanoideae</taxon>
        <taxon>Acereae</taxon>
        <taxon>Dipteronia</taxon>
    </lineage>
</organism>
<comment type="caution">
    <text evidence="1">The sequence shown here is derived from an EMBL/GenBank/DDBJ whole genome shotgun (WGS) entry which is preliminary data.</text>
</comment>
<dbReference type="EMBL" id="JANJYI010000008">
    <property type="protein sequence ID" value="KAK2639923.1"/>
    <property type="molecule type" value="Genomic_DNA"/>
</dbReference>
<proteinExistence type="predicted"/>
<evidence type="ECO:0000313" key="1">
    <source>
        <dbReference type="EMBL" id="KAK2639923.1"/>
    </source>
</evidence>
<dbReference type="PANTHER" id="PTHR46932:SF12">
    <property type="entry name" value="HEAVY METAL-ASSOCIATED ISOPRENYLATED PLANT PROTEIN 47"/>
    <property type="match status" value="1"/>
</dbReference>
<evidence type="ECO:0000313" key="2">
    <source>
        <dbReference type="Proteomes" id="UP001280121"/>
    </source>
</evidence>
<sequence>MKIVIMLKLKCDECRSKAMKIAAVAYGVISVAWERDEKNKVVMTRDGTDAAIVTGRLRKKLGYADFAKALEIVDAAAAATISGCGGGGGASMGLWDSSVLSVTTELVLRLSLPCLDGYKT</sequence>